<sequence length="311" mass="33048">MRIATSQFQATMTRSLQYNQGQLSSLSAQMSSGNKIQVPSDDPVTAVRLSRLAREEAILGQYQDNIGAIKIRLSSNETYLQSMVNDITQAHDQLVLAADGSNTGDDLKSMVTTLSAIRDSLLYSANEKDQEGNYVFSGTATNTPAITFNPNAPLYDPADPSSLGRYTFSGNTNQQQSVIGNGITQAVNVDVSGLESLLNKLDVTINALSQPNVNPSDPAVQAAITGSMDSSSATLELVAGKIATFGGAQNIMDTLNGNHANVSLSNQNAIFELNSLDYGQATVELNGYNTALQASYKAYAKISGLSLFNIL</sequence>
<evidence type="ECO:0000256" key="2">
    <source>
        <dbReference type="ARBA" id="ARBA00004613"/>
    </source>
</evidence>
<keyword evidence="7" id="KW-1185">Reference proteome</keyword>
<evidence type="ECO:0000256" key="3">
    <source>
        <dbReference type="ARBA" id="ARBA00005709"/>
    </source>
</evidence>
<keyword evidence="6" id="KW-0966">Cell projection</keyword>
<evidence type="ECO:0000313" key="7">
    <source>
        <dbReference type="Proteomes" id="UP000466332"/>
    </source>
</evidence>
<dbReference type="InterPro" id="IPR001492">
    <property type="entry name" value="Flagellin"/>
</dbReference>
<protein>
    <submittedName>
        <fullName evidence="6">Flagellar hook-associated protein 3</fullName>
    </submittedName>
</protein>
<comment type="similarity">
    <text evidence="3">Belongs to the bacterial flagellin family.</text>
</comment>
<dbReference type="PANTHER" id="PTHR42792">
    <property type="entry name" value="FLAGELLIN"/>
    <property type="match status" value="1"/>
</dbReference>
<evidence type="ECO:0000313" key="6">
    <source>
        <dbReference type="EMBL" id="MYN40190.1"/>
    </source>
</evidence>
<evidence type="ECO:0000259" key="5">
    <source>
        <dbReference type="Pfam" id="PF00669"/>
    </source>
</evidence>
<keyword evidence="4" id="KW-0975">Bacterial flagellum</keyword>
<comment type="subcellular location">
    <subcellularLocation>
        <location evidence="1">Bacterial flagellum</location>
    </subcellularLocation>
    <subcellularLocation>
        <location evidence="2">Secreted</location>
    </subcellularLocation>
</comment>
<feature type="domain" description="Flagellin N-terminal" evidence="5">
    <location>
        <begin position="3"/>
        <end position="141"/>
    </location>
</feature>
<comment type="caution">
    <text evidence="6">The sequence shown here is derived from an EMBL/GenBank/DDBJ whole genome shotgun (WGS) entry which is preliminary data.</text>
</comment>
<dbReference type="InterPro" id="IPR001029">
    <property type="entry name" value="Flagellin_N"/>
</dbReference>
<dbReference type="Pfam" id="PF00669">
    <property type="entry name" value="Flagellin_N"/>
    <property type="match status" value="1"/>
</dbReference>
<keyword evidence="6" id="KW-0969">Cilium</keyword>
<proteinExistence type="inferred from homology"/>
<keyword evidence="6" id="KW-0282">Flagellum</keyword>
<dbReference type="Gene3D" id="1.20.1330.10">
    <property type="entry name" value="f41 fragment of flagellin, N-terminal domain"/>
    <property type="match status" value="1"/>
</dbReference>
<organism evidence="6 7">
    <name type="scientific">Duganella margarita</name>
    <dbReference type="NCBI Taxonomy" id="2692170"/>
    <lineage>
        <taxon>Bacteria</taxon>
        <taxon>Pseudomonadati</taxon>
        <taxon>Pseudomonadota</taxon>
        <taxon>Betaproteobacteria</taxon>
        <taxon>Burkholderiales</taxon>
        <taxon>Oxalobacteraceae</taxon>
        <taxon>Telluria group</taxon>
        <taxon>Duganella</taxon>
    </lineage>
</organism>
<reference evidence="6 7" key="1">
    <citation type="submission" date="2019-12" db="EMBL/GenBank/DDBJ databases">
        <title>Novel species isolated from a subtropical stream in China.</title>
        <authorList>
            <person name="Lu H."/>
        </authorList>
    </citation>
    <scope>NUCLEOTIDE SEQUENCE [LARGE SCALE GENOMIC DNA]</scope>
    <source>
        <strain evidence="6 7">FT109W</strain>
    </source>
</reference>
<dbReference type="RefSeq" id="WP_161045232.1">
    <property type="nucleotide sequence ID" value="NZ_WWCS01000006.1"/>
</dbReference>
<dbReference type="Proteomes" id="UP000466332">
    <property type="component" value="Unassembled WGS sequence"/>
</dbReference>
<dbReference type="NCBIfam" id="TIGR02550">
    <property type="entry name" value="flagell_flgL"/>
    <property type="match status" value="1"/>
</dbReference>
<dbReference type="SUPFAM" id="SSF64518">
    <property type="entry name" value="Phase 1 flagellin"/>
    <property type="match status" value="1"/>
</dbReference>
<evidence type="ECO:0000256" key="1">
    <source>
        <dbReference type="ARBA" id="ARBA00004365"/>
    </source>
</evidence>
<gene>
    <name evidence="6" type="primary">flgL</name>
    <name evidence="6" type="ORF">GTP55_12475</name>
</gene>
<evidence type="ECO:0000256" key="4">
    <source>
        <dbReference type="ARBA" id="ARBA00023143"/>
    </source>
</evidence>
<dbReference type="PANTHER" id="PTHR42792:SF1">
    <property type="entry name" value="FLAGELLAR HOOK-ASSOCIATED PROTEIN 3"/>
    <property type="match status" value="1"/>
</dbReference>
<name>A0ABW9WJA0_9BURK</name>
<dbReference type="InterPro" id="IPR013384">
    <property type="entry name" value="Flagell_FlgL"/>
</dbReference>
<dbReference type="EMBL" id="WWCS01000006">
    <property type="protein sequence ID" value="MYN40190.1"/>
    <property type="molecule type" value="Genomic_DNA"/>
</dbReference>
<accession>A0ABW9WJA0</accession>